<keyword evidence="3" id="KW-1185">Reference proteome</keyword>
<evidence type="ECO:0000313" key="3">
    <source>
        <dbReference type="Proteomes" id="UP001066276"/>
    </source>
</evidence>
<organism evidence="2 3">
    <name type="scientific">Pleurodeles waltl</name>
    <name type="common">Iberian ribbed newt</name>
    <dbReference type="NCBI Taxonomy" id="8319"/>
    <lineage>
        <taxon>Eukaryota</taxon>
        <taxon>Metazoa</taxon>
        <taxon>Chordata</taxon>
        <taxon>Craniata</taxon>
        <taxon>Vertebrata</taxon>
        <taxon>Euteleostomi</taxon>
        <taxon>Amphibia</taxon>
        <taxon>Batrachia</taxon>
        <taxon>Caudata</taxon>
        <taxon>Salamandroidea</taxon>
        <taxon>Salamandridae</taxon>
        <taxon>Pleurodelinae</taxon>
        <taxon>Pleurodeles</taxon>
    </lineage>
</organism>
<dbReference type="AlphaFoldDB" id="A0AAV7KW77"/>
<feature type="region of interest" description="Disordered" evidence="1">
    <location>
        <begin position="163"/>
        <end position="202"/>
    </location>
</feature>
<proteinExistence type="predicted"/>
<dbReference type="Proteomes" id="UP001066276">
    <property type="component" value="Chromosome 12"/>
</dbReference>
<dbReference type="EMBL" id="JANPWB010000016">
    <property type="protein sequence ID" value="KAJ1083736.1"/>
    <property type="molecule type" value="Genomic_DNA"/>
</dbReference>
<gene>
    <name evidence="2" type="ORF">NDU88_003891</name>
</gene>
<name>A0AAV7KW77_PLEWA</name>
<protein>
    <submittedName>
        <fullName evidence="2">Uncharacterized protein</fullName>
    </submittedName>
</protein>
<evidence type="ECO:0000313" key="2">
    <source>
        <dbReference type="EMBL" id="KAJ1083736.1"/>
    </source>
</evidence>
<evidence type="ECO:0000256" key="1">
    <source>
        <dbReference type="SAM" id="MobiDB-lite"/>
    </source>
</evidence>
<reference evidence="2" key="1">
    <citation type="journal article" date="2022" name="bioRxiv">
        <title>Sequencing and chromosome-scale assembly of the giantPleurodeles waltlgenome.</title>
        <authorList>
            <person name="Brown T."/>
            <person name="Elewa A."/>
            <person name="Iarovenko S."/>
            <person name="Subramanian E."/>
            <person name="Araus A.J."/>
            <person name="Petzold A."/>
            <person name="Susuki M."/>
            <person name="Suzuki K.-i.T."/>
            <person name="Hayashi T."/>
            <person name="Toyoda A."/>
            <person name="Oliveira C."/>
            <person name="Osipova E."/>
            <person name="Leigh N.D."/>
            <person name="Simon A."/>
            <person name="Yun M.H."/>
        </authorList>
    </citation>
    <scope>NUCLEOTIDE SEQUENCE</scope>
    <source>
        <strain evidence="2">20211129_DDA</strain>
        <tissue evidence="2">Liver</tissue>
    </source>
</reference>
<comment type="caution">
    <text evidence="2">The sequence shown here is derived from an EMBL/GenBank/DDBJ whole genome shotgun (WGS) entry which is preliminary data.</text>
</comment>
<accession>A0AAV7KW77</accession>
<sequence>MESPNARIRYREDVQVVALVLGLRPVLHHCYKAVRPCSRSAVHHWRDRYHADKVPASSPISPSSTRWFNNDSQCPPGPLVDLSPPHCHVVRPVIAASVTGNCSRWGSAAAHGLISHKLPKAAQWCPSAGTRVSEQSQEEVPDKQALVASPHLQAQVVHKLHNNTVQTSRSARAHPRGPPPIGNQAERRNGPRHPILPRDPVTPGWAAPFAQIRFSRCPL</sequence>